<dbReference type="EMBL" id="MU006330">
    <property type="protein sequence ID" value="KAF2846946.1"/>
    <property type="molecule type" value="Genomic_DNA"/>
</dbReference>
<feature type="compositionally biased region" description="Basic and acidic residues" evidence="2">
    <location>
        <begin position="290"/>
        <end position="299"/>
    </location>
</feature>
<feature type="compositionally biased region" description="Polar residues" evidence="2">
    <location>
        <begin position="239"/>
        <end position="249"/>
    </location>
</feature>
<reference evidence="3" key="1">
    <citation type="submission" date="2020-01" db="EMBL/GenBank/DDBJ databases">
        <authorList>
            <consortium name="DOE Joint Genome Institute"/>
            <person name="Haridas S."/>
            <person name="Albert R."/>
            <person name="Binder M."/>
            <person name="Bloem J."/>
            <person name="Labutti K."/>
            <person name="Salamov A."/>
            <person name="Andreopoulos B."/>
            <person name="Baker S.E."/>
            <person name="Barry K."/>
            <person name="Bills G."/>
            <person name="Bluhm B.H."/>
            <person name="Cannon C."/>
            <person name="Castanera R."/>
            <person name="Culley D.E."/>
            <person name="Daum C."/>
            <person name="Ezra D."/>
            <person name="Gonzalez J.B."/>
            <person name="Henrissat B."/>
            <person name="Kuo A."/>
            <person name="Liang C."/>
            <person name="Lipzen A."/>
            <person name="Lutzoni F."/>
            <person name="Magnuson J."/>
            <person name="Mondo S."/>
            <person name="Nolan M."/>
            <person name="Ohm R."/>
            <person name="Pangilinan J."/>
            <person name="Park H.-J."/>
            <person name="Ramirez L."/>
            <person name="Alfaro M."/>
            <person name="Sun H."/>
            <person name="Tritt A."/>
            <person name="Yoshinaga Y."/>
            <person name="Zwiers L.-H."/>
            <person name="Turgeon B.G."/>
            <person name="Goodwin S.B."/>
            <person name="Spatafora J.W."/>
            <person name="Crous P.W."/>
            <person name="Grigoriev I.V."/>
        </authorList>
    </citation>
    <scope>NUCLEOTIDE SEQUENCE</scope>
    <source>
        <strain evidence="3">IPT5</strain>
    </source>
</reference>
<name>A0A6A7AUJ6_9PLEO</name>
<feature type="region of interest" description="Disordered" evidence="2">
    <location>
        <begin position="62"/>
        <end position="336"/>
    </location>
</feature>
<evidence type="ECO:0000313" key="4">
    <source>
        <dbReference type="Proteomes" id="UP000799423"/>
    </source>
</evidence>
<feature type="compositionally biased region" description="Basic and acidic residues" evidence="2">
    <location>
        <begin position="250"/>
        <end position="266"/>
    </location>
</feature>
<organism evidence="3 4">
    <name type="scientific">Plenodomus tracheiphilus IPT5</name>
    <dbReference type="NCBI Taxonomy" id="1408161"/>
    <lineage>
        <taxon>Eukaryota</taxon>
        <taxon>Fungi</taxon>
        <taxon>Dikarya</taxon>
        <taxon>Ascomycota</taxon>
        <taxon>Pezizomycotina</taxon>
        <taxon>Dothideomycetes</taxon>
        <taxon>Pleosporomycetidae</taxon>
        <taxon>Pleosporales</taxon>
        <taxon>Pleosporineae</taxon>
        <taxon>Leptosphaeriaceae</taxon>
        <taxon>Plenodomus</taxon>
    </lineage>
</organism>
<accession>A0A6A7AUJ6</accession>
<feature type="coiled-coil region" evidence="1">
    <location>
        <begin position="782"/>
        <end position="809"/>
    </location>
</feature>
<feature type="compositionally biased region" description="Polar residues" evidence="2">
    <location>
        <begin position="270"/>
        <end position="283"/>
    </location>
</feature>
<feature type="compositionally biased region" description="Low complexity" evidence="2">
    <location>
        <begin position="62"/>
        <end position="73"/>
    </location>
</feature>
<gene>
    <name evidence="3" type="ORF">T440DRAFT_482198</name>
</gene>
<sequence length="811" mass="89353">MAPKKKKTTAKSKTKIATAAGIKTGRVIKAAPRTTSARAAAAAPLATLRRSSRVAAAKAAAEAAKVDVPAAVPKKGRSKKVTPNSNQGGPKKVTFDSAANVDANNTPAAVPKKGRAKKAAATVAPVIDSADATAPVSRRTRSQTAANSTANATPVAVPAETSKSSKSKKSAPEAAKASRVKKRTAKTAPVSQPPLASIPEDNEQFSAAADQQDANGDEPIREQREEQENGDQLEDLVPTSLSPSANEQQTGDREPGHDQFEAREGEDQLQDSAQTVSTPSANGQDADENLPFHEQREVREEEDQLEDSTPTTPTPSANSLGKRPQNPFWSTGEGPLHKRARLERQTPEPPFARWLEVTPSSEHVPIPCVHPRHPAYANTLDYTHTRCPHCRMDECINDVQIVQDQLVTKEGSVEFREKSEGSSYAMSRLYRPLVMGFNNGSRVHWAIQEPAGKDLSYRHATKRLANLVMQLEGLSVKEKQWRRQHPAEPRAMDEDTHEAQLYSATSALTRYRSLLEAGSFNRLLERDFVAARKRGRDSEVEALDFHDEANDAAVAWQTQYLRPDRTSAPDDPEMPDGWVSHNADVPPVEKTDSIAAEKLEQPTRKRRRMDATVTWNNDVHVRTENDIDVLREADLSRPAVLPSASILRTGLSSGAVHSGPNVPMVEPEHEVLPLKDMDGPVHSRLQLTRNNGVRSESRWGDRPERGKYIINTSGHGVQPDTWARYIEAQQMEAKAWDTMNAQDAQIHAKEQEKAGVASLQPWSRPKTPARPRFFSLLTGEEVIDQEAYLAEEEERVAKLRKRHSKHTERPT</sequence>
<evidence type="ECO:0000313" key="3">
    <source>
        <dbReference type="EMBL" id="KAF2846946.1"/>
    </source>
</evidence>
<keyword evidence="4" id="KW-1185">Reference proteome</keyword>
<evidence type="ECO:0000256" key="2">
    <source>
        <dbReference type="SAM" id="MobiDB-lite"/>
    </source>
</evidence>
<protein>
    <recommendedName>
        <fullName evidence="5">SAE2-domain-containing protein</fullName>
    </recommendedName>
</protein>
<dbReference type="Proteomes" id="UP000799423">
    <property type="component" value="Unassembled WGS sequence"/>
</dbReference>
<evidence type="ECO:0008006" key="5">
    <source>
        <dbReference type="Google" id="ProtNLM"/>
    </source>
</evidence>
<feature type="compositionally biased region" description="Low complexity" evidence="2">
    <location>
        <begin position="142"/>
        <end position="164"/>
    </location>
</feature>
<dbReference type="AlphaFoldDB" id="A0A6A7AUJ6"/>
<evidence type="ECO:0000256" key="1">
    <source>
        <dbReference type="SAM" id="Coils"/>
    </source>
</evidence>
<keyword evidence="1" id="KW-0175">Coiled coil</keyword>
<dbReference type="OrthoDB" id="3669832at2759"/>
<proteinExistence type="predicted"/>
<feature type="compositionally biased region" description="Basic and acidic residues" evidence="2">
    <location>
        <begin position="218"/>
        <end position="227"/>
    </location>
</feature>